<keyword evidence="3" id="KW-1185">Reference proteome</keyword>
<feature type="transmembrane region" description="Helical" evidence="1">
    <location>
        <begin position="16"/>
        <end position="37"/>
    </location>
</feature>
<feature type="transmembrane region" description="Helical" evidence="1">
    <location>
        <begin position="209"/>
        <end position="232"/>
    </location>
</feature>
<dbReference type="PANTHER" id="PTHR23526">
    <property type="entry name" value="INTEGRAL MEMBRANE TRANSPORT PROTEIN-RELATED"/>
    <property type="match status" value="1"/>
</dbReference>
<gene>
    <name evidence="2" type="ORF">GCM10011521_22640</name>
</gene>
<evidence type="ECO:0000313" key="3">
    <source>
        <dbReference type="Proteomes" id="UP000623419"/>
    </source>
</evidence>
<accession>A0ABQ1HPB8</accession>
<dbReference type="Gene3D" id="1.20.1250.20">
    <property type="entry name" value="MFS general substrate transporter like domains"/>
    <property type="match status" value="1"/>
</dbReference>
<name>A0ABQ1HPB8_9GAMM</name>
<feature type="transmembrane region" description="Helical" evidence="1">
    <location>
        <begin position="244"/>
        <end position="262"/>
    </location>
</feature>
<evidence type="ECO:0000256" key="1">
    <source>
        <dbReference type="SAM" id="Phobius"/>
    </source>
</evidence>
<feature type="transmembrane region" description="Helical" evidence="1">
    <location>
        <begin position="156"/>
        <end position="176"/>
    </location>
</feature>
<protein>
    <submittedName>
        <fullName evidence="2">MFS transporter</fullName>
    </submittedName>
</protein>
<keyword evidence="1" id="KW-1133">Transmembrane helix</keyword>
<dbReference type="EMBL" id="BMKC01000003">
    <property type="protein sequence ID" value="GGA83724.1"/>
    <property type="molecule type" value="Genomic_DNA"/>
</dbReference>
<feature type="transmembrane region" description="Helical" evidence="1">
    <location>
        <begin position="88"/>
        <end position="106"/>
    </location>
</feature>
<dbReference type="SUPFAM" id="SSF103473">
    <property type="entry name" value="MFS general substrate transporter"/>
    <property type="match status" value="1"/>
</dbReference>
<evidence type="ECO:0000313" key="2">
    <source>
        <dbReference type="EMBL" id="GGA83724.1"/>
    </source>
</evidence>
<feature type="transmembrane region" description="Helical" evidence="1">
    <location>
        <begin position="62"/>
        <end position="82"/>
    </location>
</feature>
<feature type="transmembrane region" description="Helical" evidence="1">
    <location>
        <begin position="339"/>
        <end position="358"/>
    </location>
</feature>
<keyword evidence="1" id="KW-0472">Membrane</keyword>
<feature type="transmembrane region" description="Helical" evidence="1">
    <location>
        <begin position="364"/>
        <end position="384"/>
    </location>
</feature>
<feature type="transmembrane region" description="Helical" evidence="1">
    <location>
        <begin position="300"/>
        <end position="319"/>
    </location>
</feature>
<proteinExistence type="predicted"/>
<dbReference type="InterPro" id="IPR036259">
    <property type="entry name" value="MFS_trans_sf"/>
</dbReference>
<dbReference type="PANTHER" id="PTHR23526:SF4">
    <property type="entry name" value="INTEGRAL MEMBRANE TRANSPORT PROTEIN"/>
    <property type="match status" value="1"/>
</dbReference>
<keyword evidence="1" id="KW-0812">Transmembrane</keyword>
<dbReference type="InterPro" id="IPR052528">
    <property type="entry name" value="Sugar_transport-like"/>
</dbReference>
<comment type="caution">
    <text evidence="2">The sequence shown here is derived from an EMBL/GenBank/DDBJ whole genome shotgun (WGS) entry which is preliminary data.</text>
</comment>
<sequence>MALTKLGDALASPKTTLAWTLGALGAPAWMVGLLVPVRESGSMLPQLFIAARVRALPRRKPAWLLGAMLQAAAVAGMAAAAFWLDGAVAGAAILGLLVCFSLARGLSSIASKDVLGKTVPKTRRGRLAGYAASASGAISLVVGGALLWWGRDAGPALLGGLLAAAAACWLLGSLVYSGIAEDPGSTEGGANGITEALGKLRLLRDEPTFGRFVLARALLLVSALSSPFLVLLARDHGMGGWDGLPLFLLAAGTASLLSSPFWGRFADRSSRHTMIAAGCVASAAALGAIGADAWLAGGDAGGWVLVGLFFVLGIAHDGVRLGRKTYLVDLAGGNKRTDYVAVSNTAMGVLLLATGAITGAVGTASVPAALAVLAGMGLAGAWLCRRLPEVQQAG</sequence>
<organism evidence="2 3">
    <name type="scientific">Arenimonas soli</name>
    <dbReference type="NCBI Taxonomy" id="2269504"/>
    <lineage>
        <taxon>Bacteria</taxon>
        <taxon>Pseudomonadati</taxon>
        <taxon>Pseudomonadota</taxon>
        <taxon>Gammaproteobacteria</taxon>
        <taxon>Lysobacterales</taxon>
        <taxon>Lysobacteraceae</taxon>
        <taxon>Arenimonas</taxon>
    </lineage>
</organism>
<feature type="transmembrane region" description="Helical" evidence="1">
    <location>
        <begin position="127"/>
        <end position="150"/>
    </location>
</feature>
<feature type="transmembrane region" description="Helical" evidence="1">
    <location>
        <begin position="274"/>
        <end position="294"/>
    </location>
</feature>
<reference evidence="3" key="1">
    <citation type="journal article" date="2019" name="Int. J. Syst. Evol. Microbiol.">
        <title>The Global Catalogue of Microorganisms (GCM) 10K type strain sequencing project: providing services to taxonomists for standard genome sequencing and annotation.</title>
        <authorList>
            <consortium name="The Broad Institute Genomics Platform"/>
            <consortium name="The Broad Institute Genome Sequencing Center for Infectious Disease"/>
            <person name="Wu L."/>
            <person name="Ma J."/>
        </authorList>
    </citation>
    <scope>NUCLEOTIDE SEQUENCE [LARGE SCALE GENOMIC DNA]</scope>
    <source>
        <strain evidence="3">CGMCC 1.15905</strain>
    </source>
</reference>
<dbReference type="Proteomes" id="UP000623419">
    <property type="component" value="Unassembled WGS sequence"/>
</dbReference>